<gene>
    <name evidence="1" type="ORF">C8N24_5855</name>
</gene>
<reference evidence="1 2" key="1">
    <citation type="submission" date="2018-10" db="EMBL/GenBank/DDBJ databases">
        <title>Genomic Encyclopedia of Archaeal and Bacterial Type Strains, Phase II (KMG-II): from individual species to whole genera.</title>
        <authorList>
            <person name="Goeker M."/>
        </authorList>
    </citation>
    <scope>NUCLEOTIDE SEQUENCE [LARGE SCALE GENOMIC DNA]</scope>
    <source>
        <strain evidence="1 2">DSM 14954</strain>
    </source>
</reference>
<comment type="caution">
    <text evidence="1">The sequence shown here is derived from an EMBL/GenBank/DDBJ whole genome shotgun (WGS) entry which is preliminary data.</text>
</comment>
<evidence type="ECO:0000313" key="1">
    <source>
        <dbReference type="EMBL" id="RKQ87826.1"/>
    </source>
</evidence>
<keyword evidence="2" id="KW-1185">Reference proteome</keyword>
<proteinExistence type="predicted"/>
<evidence type="ECO:0000313" key="2">
    <source>
        <dbReference type="Proteomes" id="UP000278962"/>
    </source>
</evidence>
<sequence length="36" mass="3754">MEDNVLTYARGEALTVTIDFDTGATDLRNAAGAPAL</sequence>
<accession>A0A660L1S2</accession>
<name>A0A660L1S2_9ACTN</name>
<organism evidence="1 2">
    <name type="scientific">Solirubrobacter pauli</name>
    <dbReference type="NCBI Taxonomy" id="166793"/>
    <lineage>
        <taxon>Bacteria</taxon>
        <taxon>Bacillati</taxon>
        <taxon>Actinomycetota</taxon>
        <taxon>Thermoleophilia</taxon>
        <taxon>Solirubrobacterales</taxon>
        <taxon>Solirubrobacteraceae</taxon>
        <taxon>Solirubrobacter</taxon>
    </lineage>
</organism>
<protein>
    <submittedName>
        <fullName evidence="1">Uncharacterized protein</fullName>
    </submittedName>
</protein>
<dbReference type="AlphaFoldDB" id="A0A660L1S2"/>
<dbReference type="EMBL" id="RBIL01000002">
    <property type="protein sequence ID" value="RKQ87826.1"/>
    <property type="molecule type" value="Genomic_DNA"/>
</dbReference>
<dbReference type="Proteomes" id="UP000278962">
    <property type="component" value="Unassembled WGS sequence"/>
</dbReference>